<gene>
    <name evidence="2" type="ORF">HNQ71_004732</name>
</gene>
<dbReference type="Proteomes" id="UP000556329">
    <property type="component" value="Unassembled WGS sequence"/>
</dbReference>
<evidence type="ECO:0000313" key="2">
    <source>
        <dbReference type="EMBL" id="MBB6412042.1"/>
    </source>
</evidence>
<dbReference type="EMBL" id="JACHEF010000005">
    <property type="protein sequence ID" value="MBB6412042.1"/>
    <property type="molecule type" value="Genomic_DNA"/>
</dbReference>
<sequence>MVELSVAGGVAAGGVASGVAGFIGCSVAGGLVLWVVVLSVPLSLQAATPSNAKAETDAKMSFFITFLLHYTFTLW</sequence>
<keyword evidence="1" id="KW-0472">Membrane</keyword>
<dbReference type="AlphaFoldDB" id="A0A841PPI2"/>
<keyword evidence="1" id="KW-0812">Transmembrane</keyword>
<comment type="caution">
    <text evidence="2">The sequence shown here is derived from an EMBL/GenBank/DDBJ whole genome shotgun (WGS) entry which is preliminary data.</text>
</comment>
<feature type="transmembrane region" description="Helical" evidence="1">
    <location>
        <begin position="20"/>
        <end position="44"/>
    </location>
</feature>
<proteinExistence type="predicted"/>
<organism evidence="2 3">
    <name type="scientific">Mesorhizobium sangaii</name>
    <dbReference type="NCBI Taxonomy" id="505389"/>
    <lineage>
        <taxon>Bacteria</taxon>
        <taxon>Pseudomonadati</taxon>
        <taxon>Pseudomonadota</taxon>
        <taxon>Alphaproteobacteria</taxon>
        <taxon>Hyphomicrobiales</taxon>
        <taxon>Phyllobacteriaceae</taxon>
        <taxon>Mesorhizobium</taxon>
    </lineage>
</organism>
<name>A0A841PPI2_9HYPH</name>
<protein>
    <submittedName>
        <fullName evidence="2">Uncharacterized protein</fullName>
    </submittedName>
</protein>
<accession>A0A841PPI2</accession>
<evidence type="ECO:0000313" key="3">
    <source>
        <dbReference type="Proteomes" id="UP000556329"/>
    </source>
</evidence>
<keyword evidence="3" id="KW-1185">Reference proteome</keyword>
<evidence type="ECO:0000256" key="1">
    <source>
        <dbReference type="SAM" id="Phobius"/>
    </source>
</evidence>
<keyword evidence="1" id="KW-1133">Transmembrane helix</keyword>
<reference evidence="2 3" key="1">
    <citation type="submission" date="2020-08" db="EMBL/GenBank/DDBJ databases">
        <title>Genomic Encyclopedia of Type Strains, Phase IV (KMG-IV): sequencing the most valuable type-strain genomes for metagenomic binning, comparative biology and taxonomic classification.</title>
        <authorList>
            <person name="Goeker M."/>
        </authorList>
    </citation>
    <scope>NUCLEOTIDE SEQUENCE [LARGE SCALE GENOMIC DNA]</scope>
    <source>
        <strain evidence="2 3">DSM 100039</strain>
    </source>
</reference>